<evidence type="ECO:0000256" key="2">
    <source>
        <dbReference type="ARBA" id="ARBA00022540"/>
    </source>
</evidence>
<dbReference type="PROSITE" id="PS50126">
    <property type="entry name" value="S1"/>
    <property type="match status" value="1"/>
</dbReference>
<dbReference type="InterPro" id="IPR044126">
    <property type="entry name" value="S1_IF2_alpha"/>
</dbReference>
<accession>A0A2P5XKX2</accession>
<dbReference type="Gene3D" id="2.40.50.140">
    <property type="entry name" value="Nucleic acid-binding proteins"/>
    <property type="match status" value="1"/>
</dbReference>
<reference evidence="7 8" key="1">
    <citation type="submission" date="2015-01" db="EMBL/GenBank/DDBJ databases">
        <title>Genome of allotetraploid Gossypium barbadense reveals genomic plasticity and fiber elongation in cotton evolution.</title>
        <authorList>
            <person name="Chen X."/>
            <person name="Liu X."/>
            <person name="Zhao B."/>
            <person name="Zheng H."/>
            <person name="Hu Y."/>
            <person name="Lu G."/>
            <person name="Yang C."/>
            <person name="Chen J."/>
            <person name="Shan C."/>
            <person name="Zhang L."/>
            <person name="Zhou Y."/>
            <person name="Wang L."/>
            <person name="Guo W."/>
            <person name="Bai Y."/>
            <person name="Ruan J."/>
            <person name="Shangguan X."/>
            <person name="Mao Y."/>
            <person name="Jiang J."/>
            <person name="Zhu Y."/>
            <person name="Lei J."/>
            <person name="Kang H."/>
            <person name="Chen S."/>
            <person name="He X."/>
            <person name="Wang R."/>
            <person name="Wang Y."/>
            <person name="Chen J."/>
            <person name="Wang L."/>
            <person name="Yu S."/>
            <person name="Wang B."/>
            <person name="Wei J."/>
            <person name="Song S."/>
            <person name="Lu X."/>
            <person name="Gao Z."/>
            <person name="Gu W."/>
            <person name="Deng X."/>
            <person name="Ma D."/>
            <person name="Wang S."/>
            <person name="Liang W."/>
            <person name="Fang L."/>
            <person name="Cai C."/>
            <person name="Zhu X."/>
            <person name="Zhou B."/>
            <person name="Zhang Y."/>
            <person name="Chen Z."/>
            <person name="Xu S."/>
            <person name="Zhu R."/>
            <person name="Wang S."/>
            <person name="Zhang T."/>
            <person name="Zhao G."/>
        </authorList>
    </citation>
    <scope>NUCLEOTIDE SEQUENCE [LARGE SCALE GENOMIC DNA]</scope>
    <source>
        <strain evidence="8">cv. Xinhai21</strain>
        <tissue evidence="7">Leaf</tissue>
    </source>
</reference>
<keyword evidence="2" id="KW-0396">Initiation factor</keyword>
<dbReference type="SUPFAM" id="SSF110993">
    <property type="entry name" value="eIF-2-alpha, C-terminal domain"/>
    <property type="match status" value="1"/>
</dbReference>
<dbReference type="GO" id="GO:0043022">
    <property type="term" value="F:ribosome binding"/>
    <property type="evidence" value="ECO:0007669"/>
    <property type="project" value="TreeGrafter"/>
</dbReference>
<dbReference type="PANTHER" id="PTHR10602">
    <property type="entry name" value="EUKARYOTIC TRANSLATION INITIATION FACTOR 2 SUBUNIT 1"/>
    <property type="match status" value="1"/>
</dbReference>
<sequence length="371" mass="42031">MPNLECRMYEAKYPEVDMAVMIQVKNIADMGAYVSLLEYNNIEGMILFSELSRRRIRSVSSLIKVGRTEPVMVLRVDKEKGYIDLSKRRVSEEDIQACEERYNKSKLVHSIMRHVAETLGIDLEELYIKIGWPLYGKYGHAFEAFKIIVTDPDSVLNTLTCEVKKPGPDGQEVTEVVPAVTEEVKDALVKNIRRRMTPQPLKIRADIEMKCFQFDGVLHIKEAMRKAEAAGNDDCPVKIKLVAPPLYVLTTQTLDKEQGIAILNKAITACTKAIEYHKGKLVVKEQPRAQNLKSVVILFFSNIRFNGEYTAVLAYSKSWKVSERDDKLLAEHMAKLRNDNEEVSGDEDSEEEEDTGMGEVDVENAGHGIME</sequence>
<dbReference type="EMBL" id="KZ664666">
    <property type="protein sequence ID" value="PPS03986.1"/>
    <property type="molecule type" value="Genomic_DNA"/>
</dbReference>
<dbReference type="InterPro" id="IPR024054">
    <property type="entry name" value="TIF2_asu_middle_sf"/>
</dbReference>
<dbReference type="SUPFAM" id="SSF50249">
    <property type="entry name" value="Nucleic acid-binding proteins"/>
    <property type="match status" value="1"/>
</dbReference>
<feature type="compositionally biased region" description="Acidic residues" evidence="5">
    <location>
        <begin position="341"/>
        <end position="362"/>
    </location>
</feature>
<dbReference type="SMART" id="SM00316">
    <property type="entry name" value="S1"/>
    <property type="match status" value="1"/>
</dbReference>
<evidence type="ECO:0000256" key="1">
    <source>
        <dbReference type="ARBA" id="ARBA00007223"/>
    </source>
</evidence>
<dbReference type="GO" id="GO:0033290">
    <property type="term" value="C:eukaryotic 48S preinitiation complex"/>
    <property type="evidence" value="ECO:0007669"/>
    <property type="project" value="TreeGrafter"/>
</dbReference>
<dbReference type="FunFam" id="2.40.50.140:FF:000015">
    <property type="entry name" value="Eukaryotic translation initiation factor 2 subunit alpha"/>
    <property type="match status" value="1"/>
</dbReference>
<dbReference type="InterPro" id="IPR003029">
    <property type="entry name" value="S1_domain"/>
</dbReference>
<dbReference type="Gene3D" id="1.10.150.190">
    <property type="entry name" value="Translation initiation factor 2, subunit 1, domain 2"/>
    <property type="match status" value="1"/>
</dbReference>
<name>A0A2P5XKX2_GOSBA</name>
<dbReference type="Pfam" id="PF00575">
    <property type="entry name" value="S1"/>
    <property type="match status" value="1"/>
</dbReference>
<dbReference type="Pfam" id="PF07541">
    <property type="entry name" value="EIF_2_alpha"/>
    <property type="match status" value="1"/>
</dbReference>
<dbReference type="Gene3D" id="3.30.70.1130">
    <property type="entry name" value="EIF_2_alpha"/>
    <property type="match status" value="1"/>
</dbReference>
<evidence type="ECO:0000313" key="8">
    <source>
        <dbReference type="Proteomes" id="UP000239757"/>
    </source>
</evidence>
<dbReference type="InterPro" id="IPR011488">
    <property type="entry name" value="TIF_2_asu"/>
</dbReference>
<evidence type="ECO:0000259" key="6">
    <source>
        <dbReference type="PROSITE" id="PS50126"/>
    </source>
</evidence>
<keyword evidence="3" id="KW-0597">Phosphoprotein</keyword>
<feature type="region of interest" description="Disordered" evidence="5">
    <location>
        <begin position="335"/>
        <end position="371"/>
    </location>
</feature>
<dbReference type="AlphaFoldDB" id="A0A2P5XKX2"/>
<comment type="similarity">
    <text evidence="1">Belongs to the eIF-2-alpha family.</text>
</comment>
<dbReference type="InterPro" id="IPR012340">
    <property type="entry name" value="NA-bd_OB-fold"/>
</dbReference>
<evidence type="ECO:0000256" key="3">
    <source>
        <dbReference type="ARBA" id="ARBA00022553"/>
    </source>
</evidence>
<dbReference type="GO" id="GO:0003723">
    <property type="term" value="F:RNA binding"/>
    <property type="evidence" value="ECO:0007669"/>
    <property type="project" value="InterPro"/>
</dbReference>
<dbReference type="Proteomes" id="UP000239757">
    <property type="component" value="Unassembled WGS sequence"/>
</dbReference>
<dbReference type="GO" id="GO:0005850">
    <property type="term" value="C:eukaryotic translation initiation factor 2 complex"/>
    <property type="evidence" value="ECO:0007669"/>
    <property type="project" value="TreeGrafter"/>
</dbReference>
<feature type="domain" description="S1 motif" evidence="6">
    <location>
        <begin position="17"/>
        <end position="88"/>
    </location>
</feature>
<dbReference type="OrthoDB" id="1685042at2759"/>
<dbReference type="CDD" id="cd04452">
    <property type="entry name" value="S1_IF2_alpha"/>
    <property type="match status" value="1"/>
</dbReference>
<dbReference type="FunFam" id="1.10.150.190:FF:000003">
    <property type="entry name" value="Eukaryotic translation initiation factor 2 subunit alpha"/>
    <property type="match status" value="1"/>
</dbReference>
<dbReference type="PANTHER" id="PTHR10602:SF0">
    <property type="entry name" value="EUKARYOTIC TRANSLATION INITIATION FACTOR 2 SUBUNIT 1"/>
    <property type="match status" value="1"/>
</dbReference>
<dbReference type="InterPro" id="IPR024055">
    <property type="entry name" value="TIF2_asu_C"/>
</dbReference>
<protein>
    <recommendedName>
        <fullName evidence="6">S1 motif domain-containing protein</fullName>
    </recommendedName>
</protein>
<keyword evidence="4" id="KW-0648">Protein biosynthesis</keyword>
<dbReference type="GO" id="GO:0003743">
    <property type="term" value="F:translation initiation factor activity"/>
    <property type="evidence" value="ECO:0007669"/>
    <property type="project" value="UniProtKB-KW"/>
</dbReference>
<organism evidence="7 8">
    <name type="scientific">Gossypium barbadense</name>
    <name type="common">Sea Island cotton</name>
    <name type="synonym">Hibiscus barbadensis</name>
    <dbReference type="NCBI Taxonomy" id="3634"/>
    <lineage>
        <taxon>Eukaryota</taxon>
        <taxon>Viridiplantae</taxon>
        <taxon>Streptophyta</taxon>
        <taxon>Embryophyta</taxon>
        <taxon>Tracheophyta</taxon>
        <taxon>Spermatophyta</taxon>
        <taxon>Magnoliopsida</taxon>
        <taxon>eudicotyledons</taxon>
        <taxon>Gunneridae</taxon>
        <taxon>Pentapetalae</taxon>
        <taxon>rosids</taxon>
        <taxon>malvids</taxon>
        <taxon>Malvales</taxon>
        <taxon>Malvaceae</taxon>
        <taxon>Malvoideae</taxon>
        <taxon>Gossypium</taxon>
    </lineage>
</organism>
<evidence type="ECO:0000256" key="5">
    <source>
        <dbReference type="SAM" id="MobiDB-lite"/>
    </source>
</evidence>
<evidence type="ECO:0000256" key="4">
    <source>
        <dbReference type="ARBA" id="ARBA00022917"/>
    </source>
</evidence>
<proteinExistence type="inferred from homology"/>
<gene>
    <name evidence="7" type="ORF">GOBAR_AA16682</name>
</gene>
<evidence type="ECO:0000313" key="7">
    <source>
        <dbReference type="EMBL" id="PPS03986.1"/>
    </source>
</evidence>
<dbReference type="SUPFAM" id="SSF116742">
    <property type="entry name" value="eIF2alpha middle domain-like"/>
    <property type="match status" value="1"/>
</dbReference>